<dbReference type="Proteomes" id="UP001156664">
    <property type="component" value="Unassembled WGS sequence"/>
</dbReference>
<keyword evidence="7" id="KW-1185">Reference proteome</keyword>
<evidence type="ECO:0000313" key="7">
    <source>
        <dbReference type="Proteomes" id="UP001156664"/>
    </source>
</evidence>
<reference evidence="7" key="1">
    <citation type="journal article" date="2019" name="Int. J. Syst. Evol. Microbiol.">
        <title>The Global Catalogue of Microorganisms (GCM) 10K type strain sequencing project: providing services to taxonomists for standard genome sequencing and annotation.</title>
        <authorList>
            <consortium name="The Broad Institute Genomics Platform"/>
            <consortium name="The Broad Institute Genome Sequencing Center for Infectious Disease"/>
            <person name="Wu L."/>
            <person name="Ma J."/>
        </authorList>
    </citation>
    <scope>NUCLEOTIDE SEQUENCE [LARGE SCALE GENOMIC DNA]</scope>
    <source>
        <strain evidence="7">NBRC 105857</strain>
    </source>
</reference>
<dbReference type="NCBIfam" id="NF000929">
    <property type="entry name" value="PRK00092.2-1"/>
    <property type="match status" value="1"/>
</dbReference>
<evidence type="ECO:0000256" key="1">
    <source>
        <dbReference type="ARBA" id="ARBA00022490"/>
    </source>
</evidence>
<comment type="similarity">
    <text evidence="3">Belongs to the RimP family.</text>
</comment>
<sequence>MGLELADTEREQGGLLRIMIDSPNGVTVDDCEKVSHQLTHLFTVEEVSYERLEVSSPGVDRFLRRAVDFERFVGEEVSLKLKKALNNQKQFKGILEKKEGGGFALLVQPEGKNAEAYLLEFELTDLAAARLVPHLKF</sequence>
<name>A0ABQ5YUZ5_9BURK</name>
<keyword evidence="2 3" id="KW-0690">Ribosome biogenesis</keyword>
<dbReference type="CDD" id="cd01734">
    <property type="entry name" value="YlxS_C"/>
    <property type="match status" value="1"/>
</dbReference>
<dbReference type="EMBL" id="BSOJ01000038">
    <property type="protein sequence ID" value="GLR27751.1"/>
    <property type="molecule type" value="Genomic_DNA"/>
</dbReference>
<dbReference type="Pfam" id="PF02576">
    <property type="entry name" value="RimP_N"/>
    <property type="match status" value="1"/>
</dbReference>
<dbReference type="Gene3D" id="2.30.30.180">
    <property type="entry name" value="Ribosome maturation factor RimP, C-terminal domain"/>
    <property type="match status" value="1"/>
</dbReference>
<comment type="function">
    <text evidence="3">Required for maturation of 30S ribosomal subunits.</text>
</comment>
<accession>A0ABQ5YUZ5</accession>
<organism evidence="6 7">
    <name type="scientific">Limnobacter litoralis</name>
    <dbReference type="NCBI Taxonomy" id="481366"/>
    <lineage>
        <taxon>Bacteria</taxon>
        <taxon>Pseudomonadati</taxon>
        <taxon>Pseudomonadota</taxon>
        <taxon>Betaproteobacteria</taxon>
        <taxon>Burkholderiales</taxon>
        <taxon>Burkholderiaceae</taxon>
        <taxon>Limnobacter</taxon>
    </lineage>
</organism>
<gene>
    <name evidence="3 6" type="primary">rimP</name>
    <name evidence="6" type="ORF">GCM10007875_28430</name>
</gene>
<dbReference type="Gene3D" id="3.30.300.70">
    <property type="entry name" value="RimP-like superfamily, N-terminal"/>
    <property type="match status" value="1"/>
</dbReference>
<evidence type="ECO:0000256" key="2">
    <source>
        <dbReference type="ARBA" id="ARBA00022517"/>
    </source>
</evidence>
<dbReference type="InterPro" id="IPR028998">
    <property type="entry name" value="RimP_C"/>
</dbReference>
<feature type="domain" description="Ribosome maturation factor RimP C-terminal" evidence="5">
    <location>
        <begin position="63"/>
        <end position="134"/>
    </location>
</feature>
<dbReference type="Pfam" id="PF17384">
    <property type="entry name" value="DUF150_C"/>
    <property type="match status" value="1"/>
</dbReference>
<evidence type="ECO:0000259" key="4">
    <source>
        <dbReference type="Pfam" id="PF02576"/>
    </source>
</evidence>
<protein>
    <recommendedName>
        <fullName evidence="3">Ribosome maturation factor RimP</fullName>
    </recommendedName>
</protein>
<evidence type="ECO:0000259" key="5">
    <source>
        <dbReference type="Pfam" id="PF17384"/>
    </source>
</evidence>
<feature type="domain" description="Ribosome maturation factor RimP N-terminal" evidence="4">
    <location>
        <begin position="2"/>
        <end position="60"/>
    </location>
</feature>
<dbReference type="HAMAP" id="MF_01077">
    <property type="entry name" value="RimP"/>
    <property type="match status" value="1"/>
</dbReference>
<dbReference type="InterPro" id="IPR003728">
    <property type="entry name" value="Ribosome_maturation_RimP"/>
</dbReference>
<dbReference type="PANTHER" id="PTHR33867">
    <property type="entry name" value="RIBOSOME MATURATION FACTOR RIMP"/>
    <property type="match status" value="1"/>
</dbReference>
<proteinExistence type="inferred from homology"/>
<dbReference type="InterPro" id="IPR036847">
    <property type="entry name" value="RimP_C_sf"/>
</dbReference>
<dbReference type="InterPro" id="IPR028989">
    <property type="entry name" value="RimP_N"/>
</dbReference>
<dbReference type="PANTHER" id="PTHR33867:SF1">
    <property type="entry name" value="RIBOSOME MATURATION FACTOR RIMP"/>
    <property type="match status" value="1"/>
</dbReference>
<keyword evidence="1 3" id="KW-0963">Cytoplasm</keyword>
<dbReference type="SUPFAM" id="SSF75420">
    <property type="entry name" value="YhbC-like, N-terminal domain"/>
    <property type="match status" value="1"/>
</dbReference>
<evidence type="ECO:0000313" key="6">
    <source>
        <dbReference type="EMBL" id="GLR27751.1"/>
    </source>
</evidence>
<dbReference type="InterPro" id="IPR035956">
    <property type="entry name" value="RimP_N_sf"/>
</dbReference>
<comment type="caution">
    <text evidence="6">The sequence shown here is derived from an EMBL/GenBank/DDBJ whole genome shotgun (WGS) entry which is preliminary data.</text>
</comment>
<dbReference type="SUPFAM" id="SSF74942">
    <property type="entry name" value="YhbC-like, C-terminal domain"/>
    <property type="match status" value="1"/>
</dbReference>
<comment type="subcellular location">
    <subcellularLocation>
        <location evidence="3">Cytoplasm</location>
    </subcellularLocation>
</comment>
<evidence type="ECO:0000256" key="3">
    <source>
        <dbReference type="HAMAP-Rule" id="MF_01077"/>
    </source>
</evidence>